<comment type="subcellular location">
    <subcellularLocation>
        <location evidence="1">Mitochondrion</location>
    </subcellularLocation>
</comment>
<dbReference type="SMART" id="SM00584">
    <property type="entry name" value="TLDc"/>
    <property type="match status" value="1"/>
</dbReference>
<accession>A0AAE0VVG6</accession>
<dbReference type="Gene3D" id="3.10.350.10">
    <property type="entry name" value="LysM domain"/>
    <property type="match status" value="1"/>
</dbReference>
<evidence type="ECO:0000256" key="2">
    <source>
        <dbReference type="ARBA" id="ARBA00009540"/>
    </source>
</evidence>
<evidence type="ECO:0000313" key="8">
    <source>
        <dbReference type="EMBL" id="KAK3590702.1"/>
    </source>
</evidence>
<evidence type="ECO:0000259" key="6">
    <source>
        <dbReference type="PROSITE" id="PS51782"/>
    </source>
</evidence>
<comment type="caution">
    <text evidence="8">The sequence shown here is derived from an EMBL/GenBank/DDBJ whole genome shotgun (WGS) entry which is preliminary data.</text>
</comment>
<keyword evidence="3" id="KW-0496">Mitochondrion</keyword>
<sequence>MDISLLRKYIQVSLWPEKERFDIDKKSQSVFYIEESATLEKGIQRSEVTMTQDKKGKKTQPEGTFEYTAQDHDTLESIAAHFDITPSELTKINKLSSRFIYPGQVLYIPDKEFVTGIMHEPQESRHTATSSNPNVSSKSGSRSPPSPVANRPTMDVPLVKMADKPPAVVPGHAERQTPVSSPASPNAFKLPGRLTVEEVRELDQECQEKFIKLHVKYITDGQKWDDPQGVVSGVLLVTPNAVMFDPNVSDPLVIEHGADKYGVIAPMDMIISAAMYHDIAAMVMKGQRKEDGTLYPKPQIYHDKSCPLNKARHNHTDQALGADVDSTNNVGNSGKVSTQRETIESELSPSGSACSCSASTKEGGNTDEEGCMKNLDDVFNKSEAETSGANEAVSLITDDGKNEQLNSQDLHITEGLEYESGGVLCKHGSAKEVLKLDSKTLSTVAGCDTIDADTPSIEKLQFEAETIEIEPGTSQKNDTASGTSQESANKTATHSDEKAAMQIGNIVYLPVEDGMGQVTLKGAEQTQKSLDRLSTEDFQQKVSLDQPAVDGTSKSEEILIPKKRSTSTSSLGSSFSSLTSSPHLSAFVNYATGLFKSNPDDKTKDVKEVYSSDETKGNINASDYGKKTEGIFEVVEVESAVKIEDKPELFQSFDKFVPRPALSYEDPPLYLCLHMGKPINKEVFFPTPIESYSKKRKKAEYWFSIPREKVDPLYAFFVQWTPDIYGDEEDIDPEKRGFVVIDEMEDSLSSPMEELDVLDEHFGPNSTFHKDWEVISKAEACKRRTIILEEPLPLPELIGQSAVLDIFHVTEINHNLPPRTVGYPWTLIYSTDKHGFSLKTLYRCMLGLDSPILLVVKDTDDKVFGAMTSCPLKMSDYFYGTGESFLYTFYPEFRVFRWSGENNFFIKGNQESLAIGAGRNDDCGGDYYVERQEDEVKIGSFLDVSGKGDAGMEVVLDVSDKGDAGMEVVLDVSGKGDAGIEVVLDVSGKGDACMEVVLDVSGKGDAGIEVVLDVSGKGDAGMEVVLDVSGKGDAGIEVVLDVSGKDDAGIEVVLDVSGKDHAGIEVVLDVSGKDHAGIEVVLDVSGKGDAGIEVVLDVSGKGDAVMEVVLDVSGKGDAVMEVVLDVSGKGDAGMEVVLDVSGKGDAGMEVVLDVSGKGDAGMEVVLDVSGKGDAGIEVVLDVSGKGDAGIEVVLDVSGKGDAGMEVVLDVSGKGDAGMEVVLDVSGKGDAGMEVVLDVSGKDDL</sequence>
<feature type="domain" description="LysM" evidence="6">
    <location>
        <begin position="65"/>
        <end position="108"/>
    </location>
</feature>
<feature type="compositionally biased region" description="Low complexity" evidence="5">
    <location>
        <begin position="130"/>
        <end position="143"/>
    </location>
</feature>
<dbReference type="PROSITE" id="PS51782">
    <property type="entry name" value="LYSM"/>
    <property type="match status" value="1"/>
</dbReference>
<evidence type="ECO:0000256" key="4">
    <source>
        <dbReference type="ARBA" id="ARBA00040604"/>
    </source>
</evidence>
<dbReference type="GO" id="GO:0005634">
    <property type="term" value="C:nucleus"/>
    <property type="evidence" value="ECO:0007669"/>
    <property type="project" value="TreeGrafter"/>
</dbReference>
<dbReference type="Proteomes" id="UP001195483">
    <property type="component" value="Unassembled WGS sequence"/>
</dbReference>
<feature type="compositionally biased region" description="Polar residues" evidence="5">
    <location>
        <begin position="325"/>
        <end position="340"/>
    </location>
</feature>
<dbReference type="Pfam" id="PF01476">
    <property type="entry name" value="LysM"/>
    <property type="match status" value="1"/>
</dbReference>
<dbReference type="AlphaFoldDB" id="A0AAE0VVG6"/>
<dbReference type="SMART" id="SM00257">
    <property type="entry name" value="LysM"/>
    <property type="match status" value="1"/>
</dbReference>
<dbReference type="GO" id="GO:0006979">
    <property type="term" value="P:response to oxidative stress"/>
    <property type="evidence" value="ECO:0007669"/>
    <property type="project" value="TreeGrafter"/>
</dbReference>
<dbReference type="PROSITE" id="PS51886">
    <property type="entry name" value="TLDC"/>
    <property type="match status" value="1"/>
</dbReference>
<feature type="region of interest" description="Disordered" evidence="5">
    <location>
        <begin position="468"/>
        <end position="497"/>
    </location>
</feature>
<reference evidence="8" key="1">
    <citation type="journal article" date="2021" name="Genome Biol. Evol.">
        <title>A High-Quality Reference Genome for a Parasitic Bivalve with Doubly Uniparental Inheritance (Bivalvia: Unionida).</title>
        <authorList>
            <person name="Smith C.H."/>
        </authorList>
    </citation>
    <scope>NUCLEOTIDE SEQUENCE</scope>
    <source>
        <strain evidence="8">CHS0354</strain>
    </source>
</reference>
<feature type="region of interest" description="Disordered" evidence="5">
    <location>
        <begin position="120"/>
        <end position="186"/>
    </location>
</feature>
<dbReference type="SUPFAM" id="SSF54106">
    <property type="entry name" value="LysM domain"/>
    <property type="match status" value="1"/>
</dbReference>
<keyword evidence="9" id="KW-1185">Reference proteome</keyword>
<protein>
    <recommendedName>
        <fullName evidence="4">Oxidation resistance protein 1</fullName>
    </recommendedName>
</protein>
<feature type="domain" description="TLDc" evidence="7">
    <location>
        <begin position="802"/>
        <end position="947"/>
    </location>
</feature>
<dbReference type="EMBL" id="JAEAOA010000544">
    <property type="protein sequence ID" value="KAK3590702.1"/>
    <property type="molecule type" value="Genomic_DNA"/>
</dbReference>
<feature type="compositionally biased region" description="Polar residues" evidence="5">
    <location>
        <begin position="472"/>
        <end position="492"/>
    </location>
</feature>
<dbReference type="Pfam" id="PF07534">
    <property type="entry name" value="TLD"/>
    <property type="match status" value="1"/>
</dbReference>
<evidence type="ECO:0000256" key="1">
    <source>
        <dbReference type="ARBA" id="ARBA00004173"/>
    </source>
</evidence>
<reference evidence="8" key="3">
    <citation type="submission" date="2023-05" db="EMBL/GenBank/DDBJ databases">
        <authorList>
            <person name="Smith C.H."/>
        </authorList>
    </citation>
    <scope>NUCLEOTIDE SEQUENCE</scope>
    <source>
        <strain evidence="8">CHS0354</strain>
        <tissue evidence="8">Mantle</tissue>
    </source>
</reference>
<dbReference type="CDD" id="cd00118">
    <property type="entry name" value="LysM"/>
    <property type="match status" value="1"/>
</dbReference>
<evidence type="ECO:0000256" key="5">
    <source>
        <dbReference type="SAM" id="MobiDB-lite"/>
    </source>
</evidence>
<evidence type="ECO:0000256" key="3">
    <source>
        <dbReference type="ARBA" id="ARBA00023128"/>
    </source>
</evidence>
<dbReference type="InterPro" id="IPR018392">
    <property type="entry name" value="LysM"/>
</dbReference>
<feature type="region of interest" description="Disordered" evidence="5">
    <location>
        <begin position="318"/>
        <end position="369"/>
    </location>
</feature>
<dbReference type="GO" id="GO:0005739">
    <property type="term" value="C:mitochondrion"/>
    <property type="evidence" value="ECO:0007669"/>
    <property type="project" value="UniProtKB-SubCell"/>
</dbReference>
<feature type="compositionally biased region" description="Low complexity" evidence="5">
    <location>
        <begin position="345"/>
        <end position="359"/>
    </location>
</feature>
<dbReference type="PANTHER" id="PTHR23354">
    <property type="entry name" value="NUCLEOLAR PROTEIN 7/ESTROGEN RECEPTOR COACTIVATOR-RELATED"/>
    <property type="match status" value="1"/>
</dbReference>
<evidence type="ECO:0000313" key="9">
    <source>
        <dbReference type="Proteomes" id="UP001195483"/>
    </source>
</evidence>
<comment type="similarity">
    <text evidence="2">Belongs to the OXR1 family.</text>
</comment>
<reference evidence="8" key="2">
    <citation type="journal article" date="2021" name="Genome Biol. Evol.">
        <title>Developing a high-quality reference genome for a parasitic bivalve with doubly uniparental inheritance (Bivalvia: Unionida).</title>
        <authorList>
            <person name="Smith C.H."/>
        </authorList>
    </citation>
    <scope>NUCLEOTIDE SEQUENCE</scope>
    <source>
        <strain evidence="8">CHS0354</strain>
        <tissue evidence="8">Mantle</tissue>
    </source>
</reference>
<gene>
    <name evidence="8" type="ORF">CHS0354_008040</name>
</gene>
<evidence type="ECO:0000259" key="7">
    <source>
        <dbReference type="PROSITE" id="PS51886"/>
    </source>
</evidence>
<dbReference type="InterPro" id="IPR036779">
    <property type="entry name" value="LysM_dom_sf"/>
</dbReference>
<name>A0AAE0VVG6_9BIVA</name>
<dbReference type="PANTHER" id="PTHR23354:SF62">
    <property type="entry name" value="MUSTARD, ISOFORM V"/>
    <property type="match status" value="1"/>
</dbReference>
<proteinExistence type="inferred from homology"/>
<dbReference type="InterPro" id="IPR006571">
    <property type="entry name" value="TLDc_dom"/>
</dbReference>
<organism evidence="8 9">
    <name type="scientific">Potamilus streckersoni</name>
    <dbReference type="NCBI Taxonomy" id="2493646"/>
    <lineage>
        <taxon>Eukaryota</taxon>
        <taxon>Metazoa</taxon>
        <taxon>Spiralia</taxon>
        <taxon>Lophotrochozoa</taxon>
        <taxon>Mollusca</taxon>
        <taxon>Bivalvia</taxon>
        <taxon>Autobranchia</taxon>
        <taxon>Heteroconchia</taxon>
        <taxon>Palaeoheterodonta</taxon>
        <taxon>Unionida</taxon>
        <taxon>Unionoidea</taxon>
        <taxon>Unionidae</taxon>
        <taxon>Ambleminae</taxon>
        <taxon>Lampsilini</taxon>
        <taxon>Potamilus</taxon>
    </lineage>
</organism>